<evidence type="ECO:0000313" key="1">
    <source>
        <dbReference type="EMBL" id="RHD54030.1"/>
    </source>
</evidence>
<dbReference type="Proteomes" id="UP000284361">
    <property type="component" value="Unassembled WGS sequence"/>
</dbReference>
<proteinExistence type="predicted"/>
<accession>A0A414FTE6</accession>
<evidence type="ECO:0000313" key="2">
    <source>
        <dbReference type="Proteomes" id="UP000284361"/>
    </source>
</evidence>
<dbReference type="AlphaFoldDB" id="A0A414FTE6"/>
<dbReference type="RefSeq" id="WP_118165147.1">
    <property type="nucleotide sequence ID" value="NZ_JAQEYB010000021.1"/>
</dbReference>
<dbReference type="Pfam" id="PF13310">
    <property type="entry name" value="Virulence_RhuM"/>
    <property type="match status" value="1"/>
</dbReference>
<reference evidence="1 2" key="1">
    <citation type="submission" date="2018-08" db="EMBL/GenBank/DDBJ databases">
        <title>A genome reference for cultivated species of the human gut microbiota.</title>
        <authorList>
            <person name="Zou Y."/>
            <person name="Xue W."/>
            <person name="Luo G."/>
        </authorList>
    </citation>
    <scope>NUCLEOTIDE SEQUENCE [LARGE SCALE GENOMIC DNA]</scope>
    <source>
        <strain evidence="1 2">AM31-10</strain>
    </source>
</reference>
<dbReference type="PANTHER" id="PTHR35810:SF1">
    <property type="entry name" value="CYTOPLASMIC PROTEIN"/>
    <property type="match status" value="1"/>
</dbReference>
<organism evidence="1 2">
    <name type="scientific">Phocaeicola plebeius</name>
    <dbReference type="NCBI Taxonomy" id="310297"/>
    <lineage>
        <taxon>Bacteria</taxon>
        <taxon>Pseudomonadati</taxon>
        <taxon>Bacteroidota</taxon>
        <taxon>Bacteroidia</taxon>
        <taxon>Bacteroidales</taxon>
        <taxon>Bacteroidaceae</taxon>
        <taxon>Phocaeicola</taxon>
    </lineage>
</organism>
<comment type="caution">
    <text evidence="1">The sequence shown here is derived from an EMBL/GenBank/DDBJ whole genome shotgun (WGS) entry which is preliminary data.</text>
</comment>
<gene>
    <name evidence="1" type="ORF">DW789_09485</name>
</gene>
<dbReference type="InterPro" id="IPR011204">
    <property type="entry name" value="Virulence_RhuM-like"/>
</dbReference>
<protein>
    <submittedName>
        <fullName evidence="1">Cell filamentation protein Fic</fullName>
    </submittedName>
</protein>
<dbReference type="PANTHER" id="PTHR35810">
    <property type="entry name" value="CYTOPLASMIC PROTEIN-RELATED"/>
    <property type="match status" value="1"/>
</dbReference>
<name>A0A414FTE6_9BACT</name>
<sequence>MNEQPNNGNIILYQTEDGKSRIEVTLCNDTVWLTADQMAELFQRNKSTISRHIKNVFEDGELNPDSVVAFFATTAADNKKYQVAYYNLDMIISVGYRVKSHRGVQFRIWATQVLREYLVKGFVMNDDLLKRAGGGNYFDELLSRIRDIRSSEKVFYRKILEIYALSIDYDPRTEATMQFFKTVQNKMHFSVHGHTAAEIIYERANAEKDFMGLTSWTGALPKRTDAEIAKNYLSSDELDTLNRIVSLYLDFAELQAKSHKPMYMKDWIQKLDDFLKLSGKELLSHAGKISAELAKQKADTEYDKFKERTTYSLSPVEIHFLENFEKEQKKLKNR</sequence>
<dbReference type="PIRSF" id="PIRSF015268">
    <property type="entry name" value="Virulence_RhuM"/>
    <property type="match status" value="1"/>
</dbReference>
<dbReference type="EMBL" id="QSJG01000017">
    <property type="protein sequence ID" value="RHD54030.1"/>
    <property type="molecule type" value="Genomic_DNA"/>
</dbReference>